<dbReference type="Gene3D" id="3.40.47.10">
    <property type="match status" value="1"/>
</dbReference>
<dbReference type="Gene3D" id="1.10.1200.10">
    <property type="entry name" value="ACP-like"/>
    <property type="match status" value="1"/>
</dbReference>
<dbReference type="InterPro" id="IPR042104">
    <property type="entry name" value="PKS_dehydratase_sf"/>
</dbReference>
<dbReference type="InterPro" id="IPR016036">
    <property type="entry name" value="Malonyl_transacylase_ACP-bd"/>
</dbReference>
<protein>
    <submittedName>
        <fullName evidence="10">Ketoacyl-synt-domain-containing protein</fullName>
    </submittedName>
</protein>
<dbReference type="Pfam" id="PF00109">
    <property type="entry name" value="ketoacyl-synt"/>
    <property type="match status" value="1"/>
</dbReference>
<dbReference type="PROSITE" id="PS52019">
    <property type="entry name" value="PKS_MFAS_DH"/>
    <property type="match status" value="1"/>
</dbReference>
<reference evidence="10 11" key="1">
    <citation type="journal article" date="2012" name="PLoS Pathog.">
        <title>Diverse lifestyles and strategies of plant pathogenesis encoded in the genomes of eighteen Dothideomycetes fungi.</title>
        <authorList>
            <person name="Ohm R.A."/>
            <person name="Feau N."/>
            <person name="Henrissat B."/>
            <person name="Schoch C.L."/>
            <person name="Horwitz B.A."/>
            <person name="Barry K.W."/>
            <person name="Condon B.J."/>
            <person name="Copeland A.C."/>
            <person name="Dhillon B."/>
            <person name="Glaser F."/>
            <person name="Hesse C.N."/>
            <person name="Kosti I."/>
            <person name="LaButti K."/>
            <person name="Lindquist E.A."/>
            <person name="Lucas S."/>
            <person name="Salamov A.A."/>
            <person name="Bradshaw R.E."/>
            <person name="Ciuffetti L."/>
            <person name="Hamelin R.C."/>
            <person name="Kema G.H.J."/>
            <person name="Lawrence C."/>
            <person name="Scott J.A."/>
            <person name="Spatafora J.W."/>
            <person name="Turgeon B.G."/>
            <person name="de Wit P.J.G.M."/>
            <person name="Zhong S."/>
            <person name="Goodwin S.B."/>
            <person name="Grigoriev I.V."/>
        </authorList>
    </citation>
    <scope>NUCLEOTIDE SEQUENCE [LARGE SCALE GENOMIC DNA]</scope>
    <source>
        <strain evidence="10 11">SO2202</strain>
    </source>
</reference>
<dbReference type="InterPro" id="IPR016035">
    <property type="entry name" value="Acyl_Trfase/lysoPLipase"/>
</dbReference>
<sequence>MKRIPIFAGLGSDVLFDDSTRDQALRDSRLPRCTVLLEACHHVFLDEVSRALSEHGQSVAIDLDDFQKPRNLIEPCHRYRGNPTVQNATLFVVQSLRYQALVEERGENSHIATTVAVGGFCVGLLTAVAVATSADGLQFLSRAEQCFRAAVLIGLASHHMRMKISSSPSGLPWSIIVAGIGNEEMLSVLSTYESQEQQLPIFVSSINSAACVTISGPGSALQRFVESGLPRKCSTKSTNIHSLYHEKTHGPAQSAIVLKEMSARNLAFPSTSSLLVPLLSTVDGSTVTSEYSEDGSDLLRLVLEMTLSAPTNWMAVQETLLDITTHGTPDSPIAIWNYGPGYGALTRHEYSNSGVEVRDVSQWAGPNSWTENDIAIVGVGIDLPGAPDMDKLWQNLINGINSCSELPSDRFHIDDYYTGHGGKPTNKARSMGTKYGNFLDDPFQFDCQLFGISPREASSIDPQQRLMLQTVYRALENAGYAPDSSPSFSRETFGCFVGSATLDYVDNLRNNIDVYYSPGTLRAFISGRISYAFQWSGPSITVDTACSSSLAAIYQAARALIAGDCRAAIAGGVNVITSPDMYLGLDKAHFLSATGQCKAFDETADGYCRSEGCASFVLKRLDDAIVENDRILGVIKGVALNQSGLTSSITHPHAPTQERLFKNLLTTADVEPHDVTVVEAHGTGTQAGDPNELRSIRGVFAQGRRPENKLHVTSLKSNIGHLEAASGGAALAKLLLMLRHRRIPPQALLHNLNPAIAELGTDGTYITTDAVDWTAPGKRTALLNNFGAAGSNGALLLQEHIDDGTDQMASHEPIAYVYGCSARNEQLLERARDEMLSFIQHPQNEDIRLSDICYTSTARRVLQSHRLSITAASLPQLVHGLETARIVEVPDQQPSVVFLFSGQGSQFVGMGQDLLRLLPTFQETVLRCHELLLGWGHPGCLNVIQPENKETLDIRDVCVMRSLQCGVFVLEVALARSLVRLGVQPALVAGHSLGEFAALVIADVLDLESGLWLVAERARLIVEKCNLFQTSMLAINMPAALVRQDILRLEQFSQVSISCENSPSDCVVGGVVADLEQLEEYVLMESGRKATRLDVPVAYHSAALDKVLEELKTAAAKLSFAVPSIPIASNVLGRIVQAGERSIFNPEYIARHCKEVVAFSGSIKDALFQDEALMTARWIEIGPHPMLLPMIAQHGITERSAPLRKNKPADQTLADLFSSLYRDGLPRIAWRSLFESLPSKPKLIDLPLSPMDQQRYFVPLPRETPHQQQQQQQQQQDQSNINRTPFTLLRSRVDTLNSSEAIYETPIQDLATMMKGHLVCGTALCPASVYTEMVLAAITCLRGSDAEMVVFKLSAIKFLRPLIYIEGATDTIRITLEREETVEGITPFTVSSYATPNSDTKVHCSGIIKEQPQSQASSKLRVKEQALARRKVMFQTGDHQTLSTAIMYDKIFSRVVDYSSVYQGVKKIYLDGSLEEIFARCVLPPAEESSYAGQPILLDTMLHIAGFAANLNVDNDTVCICHHIQSTILFRKDIGAGQSFDVHCSNFTNTDGENTILADAHAVDRDGIIAVIRGMEFRRAKLSKLRAAFEFASQAAPSRESRNALLASCNPTRQREEILPPEPSLSISSSTSPTRSSSSPTTSRSPTTTQDTVITILSEATGVDQKNINTRTTLAAMGVDSIMMFELDRKLEEAMEEQKPTVAELSACKTVGDMEALISASASRGEISPAVTRKTSKSGTLSSKACPRNALSHTKAEEPSEPHLSEDMRQVLQRRFGAAHNTPEQIQRHKDSSNAPPIYLVHPGGGLCYEYNRLDSLGANVFTIQDGRLLADCKDDWTSIEEAARDYSAMISRHISKSATRDIILAGWSFGGVVAFEAARILLGSDDVNMNILGAVMIDPPPAQDHIPIARETIELATATRRKSSSRPRTPEAAELESAIASLSMRNNLRRAALLGQYRPSREGPMPRIVLLISSQGLDLGVDGLPENPWLHDRSDISICVDAWKDLVGTGVEVLDIPGDHFSPFEAANIDGTTVAIRKACHMLRDT</sequence>
<dbReference type="InterPro" id="IPR014031">
    <property type="entry name" value="Ketoacyl_synth_C"/>
</dbReference>
<dbReference type="PANTHER" id="PTHR43775">
    <property type="entry name" value="FATTY ACID SYNTHASE"/>
    <property type="match status" value="1"/>
</dbReference>
<dbReference type="InterPro" id="IPR003965">
    <property type="entry name" value="Fatty_acid_synthase"/>
</dbReference>
<organism evidence="10 11">
    <name type="scientific">Sphaerulina musiva (strain SO2202)</name>
    <name type="common">Poplar stem canker fungus</name>
    <name type="synonym">Septoria musiva</name>
    <dbReference type="NCBI Taxonomy" id="692275"/>
    <lineage>
        <taxon>Eukaryota</taxon>
        <taxon>Fungi</taxon>
        <taxon>Dikarya</taxon>
        <taxon>Ascomycota</taxon>
        <taxon>Pezizomycotina</taxon>
        <taxon>Dothideomycetes</taxon>
        <taxon>Dothideomycetidae</taxon>
        <taxon>Mycosphaerellales</taxon>
        <taxon>Mycosphaerellaceae</taxon>
        <taxon>Sphaerulina</taxon>
    </lineage>
</organism>
<dbReference type="InterPro" id="IPR018201">
    <property type="entry name" value="Ketoacyl_synth_AS"/>
</dbReference>
<dbReference type="HOGENOM" id="CLU_000022_6_4_1"/>
<keyword evidence="1" id="KW-0596">Phosphopantetheine</keyword>
<dbReference type="SMART" id="SM00825">
    <property type="entry name" value="PKS_KS"/>
    <property type="match status" value="1"/>
</dbReference>
<evidence type="ECO:0000313" key="11">
    <source>
        <dbReference type="Proteomes" id="UP000016931"/>
    </source>
</evidence>
<dbReference type="InterPro" id="IPR050091">
    <property type="entry name" value="PKS_NRPS_Biosynth_Enz"/>
</dbReference>
<proteinExistence type="predicted"/>
<dbReference type="SUPFAM" id="SSF55048">
    <property type="entry name" value="Probable ACP-binding domain of malonyl-CoA ACP transacylase"/>
    <property type="match status" value="1"/>
</dbReference>
<dbReference type="eggNOG" id="KOG1202">
    <property type="taxonomic scope" value="Eukaryota"/>
</dbReference>
<dbReference type="GO" id="GO:0006633">
    <property type="term" value="P:fatty acid biosynthetic process"/>
    <property type="evidence" value="ECO:0007669"/>
    <property type="project" value="InterPro"/>
</dbReference>
<dbReference type="CDD" id="cd00833">
    <property type="entry name" value="PKS"/>
    <property type="match status" value="1"/>
</dbReference>
<feature type="domain" description="Carrier" evidence="7">
    <location>
        <begin position="1644"/>
        <end position="1722"/>
    </location>
</feature>
<dbReference type="Gene3D" id="3.40.366.10">
    <property type="entry name" value="Malonyl-Coenzyme A Acyl Carrier Protein, domain 2"/>
    <property type="match status" value="3"/>
</dbReference>
<evidence type="ECO:0000256" key="5">
    <source>
        <dbReference type="PROSITE-ProRule" id="PRU01363"/>
    </source>
</evidence>
<dbReference type="GO" id="GO:0005835">
    <property type="term" value="C:fatty acid synthase complex"/>
    <property type="evidence" value="ECO:0007669"/>
    <property type="project" value="InterPro"/>
</dbReference>
<evidence type="ECO:0000259" key="9">
    <source>
        <dbReference type="PROSITE" id="PS52019"/>
    </source>
</evidence>
<dbReference type="InterPro" id="IPR029058">
    <property type="entry name" value="AB_hydrolase_fold"/>
</dbReference>
<dbReference type="STRING" id="692275.M3CX78"/>
<evidence type="ECO:0000256" key="2">
    <source>
        <dbReference type="ARBA" id="ARBA00022553"/>
    </source>
</evidence>
<dbReference type="GO" id="GO:0004312">
    <property type="term" value="F:fatty acid synthase activity"/>
    <property type="evidence" value="ECO:0007669"/>
    <property type="project" value="InterPro"/>
</dbReference>
<accession>M3CX78</accession>
<dbReference type="Gene3D" id="3.30.70.3290">
    <property type="match status" value="1"/>
</dbReference>
<dbReference type="Proteomes" id="UP000016931">
    <property type="component" value="Unassembled WGS sequence"/>
</dbReference>
<dbReference type="Pfam" id="PF02801">
    <property type="entry name" value="Ketoacyl-synt_C"/>
    <property type="match status" value="1"/>
</dbReference>
<dbReference type="InterPro" id="IPR016039">
    <property type="entry name" value="Thiolase-like"/>
</dbReference>
<dbReference type="Gene3D" id="3.30.70.250">
    <property type="entry name" value="Malonyl-CoA ACP transacylase, ACP-binding"/>
    <property type="match status" value="1"/>
</dbReference>
<dbReference type="InterPro" id="IPR030918">
    <property type="entry name" value="PT_fungal_PKS"/>
</dbReference>
<evidence type="ECO:0000256" key="1">
    <source>
        <dbReference type="ARBA" id="ARBA00022450"/>
    </source>
</evidence>
<evidence type="ECO:0000256" key="4">
    <source>
        <dbReference type="ARBA" id="ARBA00022737"/>
    </source>
</evidence>
<dbReference type="InterPro" id="IPR001227">
    <property type="entry name" value="Ac_transferase_dom_sf"/>
</dbReference>
<keyword evidence="11" id="KW-1185">Reference proteome</keyword>
<dbReference type="Pfam" id="PF00698">
    <property type="entry name" value="Acyl_transf_1"/>
    <property type="match status" value="1"/>
</dbReference>
<dbReference type="PRINTS" id="PR01483">
    <property type="entry name" value="FASYNTHASE"/>
</dbReference>
<evidence type="ECO:0000259" key="8">
    <source>
        <dbReference type="PROSITE" id="PS52004"/>
    </source>
</evidence>
<feature type="region of interest" description="Disordered" evidence="6">
    <location>
        <begin position="1722"/>
        <end position="1765"/>
    </location>
</feature>
<keyword evidence="2" id="KW-0597">Phosphoprotein</keyword>
<gene>
    <name evidence="10" type="ORF">SEPMUDRAFT_151975</name>
</gene>
<dbReference type="OrthoDB" id="329835at2759"/>
<dbReference type="Pfam" id="PF00975">
    <property type="entry name" value="Thioesterase"/>
    <property type="match status" value="1"/>
</dbReference>
<name>M3CX78_SPHMS</name>
<dbReference type="InterPro" id="IPR001031">
    <property type="entry name" value="Thioesterase"/>
</dbReference>
<evidence type="ECO:0000256" key="6">
    <source>
        <dbReference type="SAM" id="MobiDB-lite"/>
    </source>
</evidence>
<evidence type="ECO:0000259" key="7">
    <source>
        <dbReference type="PROSITE" id="PS50075"/>
    </source>
</evidence>
<dbReference type="PANTHER" id="PTHR43775:SF37">
    <property type="entry name" value="SI:DKEY-61P9.11"/>
    <property type="match status" value="1"/>
</dbReference>
<dbReference type="InterPro" id="IPR014043">
    <property type="entry name" value="Acyl_transferase_dom"/>
</dbReference>
<dbReference type="Pfam" id="PF22621">
    <property type="entry name" value="CurL-like_PKS_C"/>
    <property type="match status" value="1"/>
</dbReference>
<dbReference type="EMBL" id="KB456271">
    <property type="protein sequence ID" value="EMF08276.1"/>
    <property type="molecule type" value="Genomic_DNA"/>
</dbReference>
<dbReference type="Pfam" id="PF16073">
    <property type="entry name" value="SAT"/>
    <property type="match status" value="1"/>
</dbReference>
<feature type="domain" description="Ketosynthase family 3 (KS3)" evidence="8">
    <location>
        <begin position="371"/>
        <end position="799"/>
    </location>
</feature>
<dbReference type="InterPro" id="IPR009081">
    <property type="entry name" value="PP-bd_ACP"/>
</dbReference>
<dbReference type="InterPro" id="IPR014030">
    <property type="entry name" value="Ketoacyl_synth_N"/>
</dbReference>
<dbReference type="InterPro" id="IPR020841">
    <property type="entry name" value="PKS_Beta-ketoAc_synthase_dom"/>
</dbReference>
<evidence type="ECO:0000256" key="3">
    <source>
        <dbReference type="ARBA" id="ARBA00022679"/>
    </source>
</evidence>
<dbReference type="RefSeq" id="XP_016756397.1">
    <property type="nucleotide sequence ID" value="XM_016907164.1"/>
</dbReference>
<feature type="domain" description="PKS/mFAS DH" evidence="9">
    <location>
        <begin position="1286"/>
        <end position="1586"/>
    </location>
</feature>
<feature type="region of interest" description="Disordered" evidence="6">
    <location>
        <begin position="1262"/>
        <end position="1284"/>
    </location>
</feature>
<dbReference type="PROSITE" id="PS52004">
    <property type="entry name" value="KS3_2"/>
    <property type="match status" value="1"/>
</dbReference>
<dbReference type="PROSITE" id="PS50075">
    <property type="entry name" value="CARRIER"/>
    <property type="match status" value="1"/>
</dbReference>
<feature type="active site" description="Proton acceptor; for dehydratase activity" evidence="5">
    <location>
        <position position="1317"/>
    </location>
</feature>
<dbReference type="InterPro" id="IPR032088">
    <property type="entry name" value="SAT"/>
</dbReference>
<dbReference type="SUPFAM" id="SSF52151">
    <property type="entry name" value="FabD/lysophospholipase-like"/>
    <property type="match status" value="1"/>
</dbReference>
<dbReference type="InterPro" id="IPR049900">
    <property type="entry name" value="PKS_mFAS_DH"/>
</dbReference>
<feature type="compositionally biased region" description="Basic and acidic residues" evidence="6">
    <location>
        <begin position="1754"/>
        <end position="1765"/>
    </location>
</feature>
<keyword evidence="3" id="KW-0808">Transferase</keyword>
<dbReference type="Pfam" id="PF14765">
    <property type="entry name" value="PS-DH"/>
    <property type="match status" value="1"/>
</dbReference>
<keyword evidence="4" id="KW-0677">Repeat</keyword>
<dbReference type="Pfam" id="PF00550">
    <property type="entry name" value="PP-binding"/>
    <property type="match status" value="1"/>
</dbReference>
<dbReference type="SMART" id="SM00827">
    <property type="entry name" value="PKS_AT"/>
    <property type="match status" value="1"/>
</dbReference>
<evidence type="ECO:0000313" key="10">
    <source>
        <dbReference type="EMBL" id="EMF08276.1"/>
    </source>
</evidence>
<dbReference type="Gene3D" id="3.40.50.1820">
    <property type="entry name" value="alpha/beta hydrolase"/>
    <property type="match status" value="1"/>
</dbReference>
<dbReference type="Pfam" id="PF21089">
    <property type="entry name" value="PKS_DH_N"/>
    <property type="match status" value="1"/>
</dbReference>
<dbReference type="InterPro" id="IPR036736">
    <property type="entry name" value="ACP-like_sf"/>
</dbReference>
<feature type="compositionally biased region" description="Low complexity" evidence="6">
    <location>
        <begin position="1624"/>
        <end position="1649"/>
    </location>
</feature>
<dbReference type="GO" id="GO:0044550">
    <property type="term" value="P:secondary metabolite biosynthetic process"/>
    <property type="evidence" value="ECO:0007669"/>
    <property type="project" value="TreeGrafter"/>
</dbReference>
<dbReference type="InterPro" id="IPR049551">
    <property type="entry name" value="PKS_DH_C"/>
</dbReference>
<dbReference type="PROSITE" id="PS00606">
    <property type="entry name" value="KS3_1"/>
    <property type="match status" value="1"/>
</dbReference>
<dbReference type="GO" id="GO:0004315">
    <property type="term" value="F:3-oxoacyl-[acyl-carrier-protein] synthase activity"/>
    <property type="evidence" value="ECO:0007669"/>
    <property type="project" value="InterPro"/>
</dbReference>
<feature type="active site" description="Proton donor; for dehydratase activity" evidence="5">
    <location>
        <position position="1499"/>
    </location>
</feature>
<feature type="region of interest" description="C-terminal hotdog fold" evidence="5">
    <location>
        <begin position="1439"/>
        <end position="1586"/>
    </location>
</feature>
<dbReference type="GeneID" id="27904301"/>
<dbReference type="SUPFAM" id="SSF47336">
    <property type="entry name" value="ACP-like"/>
    <property type="match status" value="1"/>
</dbReference>
<dbReference type="InterPro" id="IPR049552">
    <property type="entry name" value="PKS_DH_N"/>
</dbReference>
<dbReference type="SUPFAM" id="SSF53474">
    <property type="entry name" value="alpha/beta-Hydrolases"/>
    <property type="match status" value="1"/>
</dbReference>
<feature type="region of interest" description="N-terminal hotdog fold" evidence="5">
    <location>
        <begin position="1286"/>
        <end position="1415"/>
    </location>
</feature>
<feature type="compositionally biased region" description="Low complexity" evidence="6">
    <location>
        <begin position="1267"/>
        <end position="1278"/>
    </location>
</feature>
<dbReference type="NCBIfam" id="TIGR04532">
    <property type="entry name" value="PT_fungal_PKS"/>
    <property type="match status" value="1"/>
</dbReference>
<dbReference type="OMA" id="GQCRPWD"/>
<dbReference type="Gene3D" id="3.10.129.110">
    <property type="entry name" value="Polyketide synthase dehydratase"/>
    <property type="match status" value="1"/>
</dbReference>
<feature type="region of interest" description="Disordered" evidence="6">
    <location>
        <begin position="1613"/>
        <end position="1650"/>
    </location>
</feature>
<dbReference type="SUPFAM" id="SSF53901">
    <property type="entry name" value="Thiolase-like"/>
    <property type="match status" value="1"/>
</dbReference>